<evidence type="ECO:0000313" key="2">
    <source>
        <dbReference type="EMBL" id="KAF9475434.1"/>
    </source>
</evidence>
<name>A0A9P6CWP1_9AGAR</name>
<feature type="coiled-coil region" evidence="1">
    <location>
        <begin position="30"/>
        <end position="57"/>
    </location>
</feature>
<sequence length="376" mass="41805">MTSRDVIRVPNLPLMEPIQPTPFWAIFKQAKDKQQKLRQLERALNLFIDAINKHELDADLKFAKVNEATKLRGIVLDEIDANLQGRRSQAYSQLLQLYQISVNTYTDTTAELVPFENEFKNLWYNPPKEAVPGPEPNVDSQTNVPLRTISKKPSSISRMRKIFGNALSRTLLNRRERAESDQANQDWDVFHEELASELTRDPEAMASLQPATPPGLNIASNDGNELPVNRQRQDMRNFQYPARSTQETNISPNYEYNRVTFDQPVANPAHNVLSAVTVAQRTSVDSRRTQLSEANESIITNEFAGSPSISSSTGSRGQENASIITNDSQGSASIITNDFAAGPSNVSIASSTSGLDGGGWTRTHTDLTFVLEAESE</sequence>
<dbReference type="EMBL" id="MU155332">
    <property type="protein sequence ID" value="KAF9475434.1"/>
    <property type="molecule type" value="Genomic_DNA"/>
</dbReference>
<comment type="caution">
    <text evidence="2">The sequence shown here is derived from an EMBL/GenBank/DDBJ whole genome shotgun (WGS) entry which is preliminary data.</text>
</comment>
<evidence type="ECO:0000313" key="3">
    <source>
        <dbReference type="Proteomes" id="UP000807469"/>
    </source>
</evidence>
<proteinExistence type="predicted"/>
<organism evidence="2 3">
    <name type="scientific">Pholiota conissans</name>
    <dbReference type="NCBI Taxonomy" id="109636"/>
    <lineage>
        <taxon>Eukaryota</taxon>
        <taxon>Fungi</taxon>
        <taxon>Dikarya</taxon>
        <taxon>Basidiomycota</taxon>
        <taxon>Agaricomycotina</taxon>
        <taxon>Agaricomycetes</taxon>
        <taxon>Agaricomycetidae</taxon>
        <taxon>Agaricales</taxon>
        <taxon>Agaricineae</taxon>
        <taxon>Strophariaceae</taxon>
        <taxon>Pholiota</taxon>
    </lineage>
</organism>
<dbReference type="Proteomes" id="UP000807469">
    <property type="component" value="Unassembled WGS sequence"/>
</dbReference>
<keyword evidence="1" id="KW-0175">Coiled coil</keyword>
<accession>A0A9P6CWP1</accession>
<dbReference type="OrthoDB" id="3124112at2759"/>
<evidence type="ECO:0000256" key="1">
    <source>
        <dbReference type="SAM" id="Coils"/>
    </source>
</evidence>
<protein>
    <submittedName>
        <fullName evidence="2">Uncharacterized protein</fullName>
    </submittedName>
</protein>
<gene>
    <name evidence="2" type="ORF">BDN70DRAFT_996406</name>
</gene>
<dbReference type="AlphaFoldDB" id="A0A9P6CWP1"/>
<keyword evidence="3" id="KW-1185">Reference proteome</keyword>
<reference evidence="2" key="1">
    <citation type="submission" date="2020-11" db="EMBL/GenBank/DDBJ databases">
        <authorList>
            <consortium name="DOE Joint Genome Institute"/>
            <person name="Ahrendt S."/>
            <person name="Riley R."/>
            <person name="Andreopoulos W."/>
            <person name="Labutti K."/>
            <person name="Pangilinan J."/>
            <person name="Ruiz-Duenas F.J."/>
            <person name="Barrasa J.M."/>
            <person name="Sanchez-Garcia M."/>
            <person name="Camarero S."/>
            <person name="Miyauchi S."/>
            <person name="Serrano A."/>
            <person name="Linde D."/>
            <person name="Babiker R."/>
            <person name="Drula E."/>
            <person name="Ayuso-Fernandez I."/>
            <person name="Pacheco R."/>
            <person name="Padilla G."/>
            <person name="Ferreira P."/>
            <person name="Barriuso J."/>
            <person name="Kellner H."/>
            <person name="Castanera R."/>
            <person name="Alfaro M."/>
            <person name="Ramirez L."/>
            <person name="Pisabarro A.G."/>
            <person name="Kuo A."/>
            <person name="Tritt A."/>
            <person name="Lipzen A."/>
            <person name="He G."/>
            <person name="Yan M."/>
            <person name="Ng V."/>
            <person name="Cullen D."/>
            <person name="Martin F."/>
            <person name="Rosso M.-N."/>
            <person name="Henrissat B."/>
            <person name="Hibbett D."/>
            <person name="Martinez A.T."/>
            <person name="Grigoriev I.V."/>
        </authorList>
    </citation>
    <scope>NUCLEOTIDE SEQUENCE</scope>
    <source>
        <strain evidence="2">CIRM-BRFM 674</strain>
    </source>
</reference>